<dbReference type="EMBL" id="JAAKZI010000009">
    <property type="protein sequence ID" value="NGN83275.1"/>
    <property type="molecule type" value="Genomic_DNA"/>
</dbReference>
<keyword evidence="3" id="KW-1003">Cell membrane</keyword>
<comment type="similarity">
    <text evidence="2">Belongs to the BMP lipoprotein family.</text>
</comment>
<evidence type="ECO:0000256" key="6">
    <source>
        <dbReference type="ARBA" id="ARBA00023288"/>
    </source>
</evidence>
<proteinExistence type="inferred from homology"/>
<evidence type="ECO:0000256" key="1">
    <source>
        <dbReference type="ARBA" id="ARBA00004193"/>
    </source>
</evidence>
<evidence type="ECO:0000259" key="7">
    <source>
        <dbReference type="Pfam" id="PF02608"/>
    </source>
</evidence>
<dbReference type="InterPro" id="IPR028082">
    <property type="entry name" value="Peripla_BP_I"/>
</dbReference>
<keyword evidence="4" id="KW-0732">Signal</keyword>
<evidence type="ECO:0000256" key="2">
    <source>
        <dbReference type="ARBA" id="ARBA00008610"/>
    </source>
</evidence>
<organism evidence="8 9">
    <name type="scientific">Arthrobacter silviterrae</name>
    <dbReference type="NCBI Taxonomy" id="2026658"/>
    <lineage>
        <taxon>Bacteria</taxon>
        <taxon>Bacillati</taxon>
        <taxon>Actinomycetota</taxon>
        <taxon>Actinomycetes</taxon>
        <taxon>Micrococcales</taxon>
        <taxon>Micrococcaceae</taxon>
        <taxon>Arthrobacter</taxon>
    </lineage>
</organism>
<evidence type="ECO:0000256" key="5">
    <source>
        <dbReference type="ARBA" id="ARBA00023136"/>
    </source>
</evidence>
<dbReference type="CDD" id="cd06354">
    <property type="entry name" value="PBP1_PrnA-like"/>
    <property type="match status" value="1"/>
</dbReference>
<evidence type="ECO:0000256" key="3">
    <source>
        <dbReference type="ARBA" id="ARBA00022475"/>
    </source>
</evidence>
<protein>
    <submittedName>
        <fullName evidence="8">BMP family ABC transporter substrate-binding protein</fullName>
    </submittedName>
</protein>
<dbReference type="Proteomes" id="UP000479226">
    <property type="component" value="Unassembled WGS sequence"/>
</dbReference>
<comment type="subcellular location">
    <subcellularLocation>
        <location evidence="1">Cell membrane</location>
        <topology evidence="1">Lipid-anchor</topology>
    </subcellularLocation>
</comment>
<keyword evidence="6" id="KW-0449">Lipoprotein</keyword>
<keyword evidence="9" id="KW-1185">Reference proteome</keyword>
<reference evidence="8 9" key="1">
    <citation type="submission" date="2020-02" db="EMBL/GenBank/DDBJ databases">
        <title>Genome sequence of the type strain DSM 27180 of Arthrobacter silviterrae.</title>
        <authorList>
            <person name="Gao J."/>
            <person name="Sun J."/>
        </authorList>
    </citation>
    <scope>NUCLEOTIDE SEQUENCE [LARGE SCALE GENOMIC DNA]</scope>
    <source>
        <strain evidence="8 9">DSM 27180</strain>
    </source>
</reference>
<dbReference type="PANTHER" id="PTHR34296">
    <property type="entry name" value="TRANSCRIPTIONAL ACTIVATOR PROTEIN MED"/>
    <property type="match status" value="1"/>
</dbReference>
<dbReference type="PANTHER" id="PTHR34296:SF2">
    <property type="entry name" value="ABC TRANSPORTER GUANOSINE-BINDING PROTEIN NUPN"/>
    <property type="match status" value="1"/>
</dbReference>
<dbReference type="Pfam" id="PF02608">
    <property type="entry name" value="Bmp"/>
    <property type="match status" value="1"/>
</dbReference>
<evidence type="ECO:0000313" key="8">
    <source>
        <dbReference type="EMBL" id="NGN83275.1"/>
    </source>
</evidence>
<dbReference type="SUPFAM" id="SSF53822">
    <property type="entry name" value="Periplasmic binding protein-like I"/>
    <property type="match status" value="1"/>
</dbReference>
<dbReference type="InterPro" id="IPR050957">
    <property type="entry name" value="BMP_lipoprotein"/>
</dbReference>
<keyword evidence="5" id="KW-0472">Membrane</keyword>
<feature type="domain" description="ABC transporter substrate-binding protein PnrA-like" evidence="7">
    <location>
        <begin position="69"/>
        <end position="377"/>
    </location>
</feature>
<dbReference type="Gene3D" id="3.40.50.2300">
    <property type="match status" value="2"/>
</dbReference>
<evidence type="ECO:0000313" key="9">
    <source>
        <dbReference type="Proteomes" id="UP000479226"/>
    </source>
</evidence>
<gene>
    <name evidence="8" type="ORF">G6N77_07330</name>
</gene>
<evidence type="ECO:0000256" key="4">
    <source>
        <dbReference type="ARBA" id="ARBA00022729"/>
    </source>
</evidence>
<name>A0ABX0DD00_9MICC</name>
<sequence>MSARNLTPYGGILKTIITGTFKRGATVGTVALGAMALLLTGCGQAPAPAGGGGSTSGNAAAANYLGCIVSDSGGFDDQSFNQSSYEGLKKTVTDTGIKMKEAQSTTKADFEPNLNQMANAGCNLTFTVGFLLADATKKVATADPKLHFAIIDDNSIKLPNVKPVVYDTAQAAFLAGYTAASVSKTGKVGTFGGINIPTVTIFMDGFAEGVAYYNKQQSKNVQVLGWNVATQQGLFANTFDIIQEGTKATNNLIGDGADVVMPVAGPLGKGAGDAILAANKTGKDVKLVWVDSDGYLTAPTYKSILLTSVIKTMGDAVETIVKDDLAGKYSATPYIGTLDNGGVAMAPFHDLDSAVSAATKTQLDTIKKGIIDGSIKVESKSSPK</sequence>
<comment type="caution">
    <text evidence="8">The sequence shown here is derived from an EMBL/GenBank/DDBJ whole genome shotgun (WGS) entry which is preliminary data.</text>
</comment>
<accession>A0ABX0DD00</accession>
<dbReference type="InterPro" id="IPR003760">
    <property type="entry name" value="PnrA-like"/>
</dbReference>